<dbReference type="PROSITE" id="PS50102">
    <property type="entry name" value="RRM"/>
    <property type="match status" value="1"/>
</dbReference>
<dbReference type="InterPro" id="IPR050502">
    <property type="entry name" value="Euk_RNA-bind_prot"/>
</dbReference>
<organism evidence="3 4">
    <name type="scientific">Candidatus Woesebacteria bacterium GW2011_GWA2_40_7</name>
    <dbReference type="NCBI Taxonomy" id="1618562"/>
    <lineage>
        <taxon>Bacteria</taxon>
        <taxon>Candidatus Woeseibacteriota</taxon>
    </lineage>
</organism>
<dbReference type="SMART" id="SM00360">
    <property type="entry name" value="RRM"/>
    <property type="match status" value="1"/>
</dbReference>
<evidence type="ECO:0000313" key="3">
    <source>
        <dbReference type="EMBL" id="KKR72967.1"/>
    </source>
</evidence>
<name>A0A0G0WCJ1_9BACT</name>
<evidence type="ECO:0000313" key="4">
    <source>
        <dbReference type="Proteomes" id="UP000034013"/>
    </source>
</evidence>
<proteinExistence type="predicted"/>
<accession>A0A0G0WCJ1</accession>
<dbReference type="SUPFAM" id="SSF54928">
    <property type="entry name" value="RNA-binding domain, RBD"/>
    <property type="match status" value="1"/>
</dbReference>
<dbReference type="PANTHER" id="PTHR48025">
    <property type="entry name" value="OS02G0815200 PROTEIN"/>
    <property type="match status" value="1"/>
</dbReference>
<gene>
    <name evidence="3" type="ORF">UU16_C0034G0001</name>
</gene>
<evidence type="ECO:0000256" key="1">
    <source>
        <dbReference type="ARBA" id="ARBA00022884"/>
    </source>
</evidence>
<dbReference type="InterPro" id="IPR012677">
    <property type="entry name" value="Nucleotide-bd_a/b_plait_sf"/>
</dbReference>
<dbReference type="Proteomes" id="UP000034013">
    <property type="component" value="Unassembled WGS sequence"/>
</dbReference>
<reference evidence="3 4" key="1">
    <citation type="journal article" date="2015" name="Nature">
        <title>rRNA introns, odd ribosomes, and small enigmatic genomes across a large radiation of phyla.</title>
        <authorList>
            <person name="Brown C.T."/>
            <person name="Hug L.A."/>
            <person name="Thomas B.C."/>
            <person name="Sharon I."/>
            <person name="Castelle C.J."/>
            <person name="Singh A."/>
            <person name="Wilkins M.J."/>
            <person name="Williams K.H."/>
            <person name="Banfield J.F."/>
        </authorList>
    </citation>
    <scope>NUCLEOTIDE SEQUENCE [LARGE SCALE GENOMIC DNA]</scope>
</reference>
<sequence>MKKLFVAGIPFTITQEELATLFSQAGVVISATIIIDKFTGKSKGFGFVEMETEEEASKAIQILNDTDFGGRKLVVAEAKPQEK</sequence>
<feature type="non-terminal residue" evidence="3">
    <location>
        <position position="83"/>
    </location>
</feature>
<feature type="domain" description="RRM" evidence="2">
    <location>
        <begin position="2"/>
        <end position="80"/>
    </location>
</feature>
<dbReference type="Pfam" id="PF00076">
    <property type="entry name" value="RRM_1"/>
    <property type="match status" value="1"/>
</dbReference>
<comment type="caution">
    <text evidence="3">The sequence shown here is derived from an EMBL/GenBank/DDBJ whole genome shotgun (WGS) entry which is preliminary data.</text>
</comment>
<dbReference type="Gene3D" id="3.30.70.330">
    <property type="match status" value="1"/>
</dbReference>
<evidence type="ECO:0000259" key="2">
    <source>
        <dbReference type="PROSITE" id="PS50102"/>
    </source>
</evidence>
<dbReference type="InterPro" id="IPR035979">
    <property type="entry name" value="RBD_domain_sf"/>
</dbReference>
<keyword evidence="1" id="KW-0694">RNA-binding</keyword>
<dbReference type="EMBL" id="LBZO01000034">
    <property type="protein sequence ID" value="KKR72967.1"/>
    <property type="molecule type" value="Genomic_DNA"/>
</dbReference>
<dbReference type="InterPro" id="IPR000504">
    <property type="entry name" value="RRM_dom"/>
</dbReference>
<protein>
    <recommendedName>
        <fullName evidence="2">RRM domain-containing protein</fullName>
    </recommendedName>
</protein>
<dbReference type="GO" id="GO:0003729">
    <property type="term" value="F:mRNA binding"/>
    <property type="evidence" value="ECO:0007669"/>
    <property type="project" value="TreeGrafter"/>
</dbReference>
<dbReference type="PANTHER" id="PTHR48025:SF1">
    <property type="entry name" value="RRM DOMAIN-CONTAINING PROTEIN"/>
    <property type="match status" value="1"/>
</dbReference>
<dbReference type="AlphaFoldDB" id="A0A0G0WCJ1"/>